<name>A0A5J4V1B0_9EUKA</name>
<feature type="region of interest" description="Disordered" evidence="1">
    <location>
        <begin position="118"/>
        <end position="143"/>
    </location>
</feature>
<feature type="compositionally biased region" description="Polar residues" evidence="1">
    <location>
        <begin position="118"/>
        <end position="141"/>
    </location>
</feature>
<dbReference type="EMBL" id="SNRW01010306">
    <property type="protein sequence ID" value="KAA6376756.1"/>
    <property type="molecule type" value="Genomic_DNA"/>
</dbReference>
<protein>
    <submittedName>
        <fullName evidence="2">Uncharacterized protein</fullName>
    </submittedName>
</protein>
<evidence type="ECO:0000256" key="1">
    <source>
        <dbReference type="SAM" id="MobiDB-lite"/>
    </source>
</evidence>
<gene>
    <name evidence="2" type="ORF">EZS28_027715</name>
</gene>
<dbReference type="Proteomes" id="UP000324800">
    <property type="component" value="Unassembled WGS sequence"/>
</dbReference>
<feature type="non-terminal residue" evidence="2">
    <location>
        <position position="162"/>
    </location>
</feature>
<evidence type="ECO:0000313" key="2">
    <source>
        <dbReference type="EMBL" id="KAA6376756.1"/>
    </source>
</evidence>
<evidence type="ECO:0000313" key="3">
    <source>
        <dbReference type="Proteomes" id="UP000324800"/>
    </source>
</evidence>
<reference evidence="2 3" key="1">
    <citation type="submission" date="2019-03" db="EMBL/GenBank/DDBJ databases">
        <title>Single cell metagenomics reveals metabolic interactions within the superorganism composed of flagellate Streblomastix strix and complex community of Bacteroidetes bacteria on its surface.</title>
        <authorList>
            <person name="Treitli S.C."/>
            <person name="Kolisko M."/>
            <person name="Husnik F."/>
            <person name="Keeling P."/>
            <person name="Hampl V."/>
        </authorList>
    </citation>
    <scope>NUCLEOTIDE SEQUENCE [LARGE SCALE GENOMIC DNA]</scope>
    <source>
        <strain evidence="2">ST1C</strain>
    </source>
</reference>
<accession>A0A5J4V1B0</accession>
<sequence>MGRPSKNKKSRNGRKSGPFQKCALVQWAGYATNACLGHQFDPRSRLARRATGFRRTSVRTTVSAHCSHQRTRTMHLTATTRLGIVSANTGRHHRSAAAGNGFLRNKYVEYAGSGGNATRGTSSAAFTTHGDTSSRQITPAATSDDRRARLRILIASAAVLGA</sequence>
<proteinExistence type="predicted"/>
<dbReference type="AlphaFoldDB" id="A0A5J4V1B0"/>
<organism evidence="2 3">
    <name type="scientific">Streblomastix strix</name>
    <dbReference type="NCBI Taxonomy" id="222440"/>
    <lineage>
        <taxon>Eukaryota</taxon>
        <taxon>Metamonada</taxon>
        <taxon>Preaxostyla</taxon>
        <taxon>Oxymonadida</taxon>
        <taxon>Streblomastigidae</taxon>
        <taxon>Streblomastix</taxon>
    </lineage>
</organism>
<comment type="caution">
    <text evidence="2">The sequence shown here is derived from an EMBL/GenBank/DDBJ whole genome shotgun (WGS) entry which is preliminary data.</text>
</comment>